<organism evidence="1 2">
    <name type="scientific">Phaseolus angularis</name>
    <name type="common">Azuki bean</name>
    <name type="synonym">Vigna angularis</name>
    <dbReference type="NCBI Taxonomy" id="3914"/>
    <lineage>
        <taxon>Eukaryota</taxon>
        <taxon>Viridiplantae</taxon>
        <taxon>Streptophyta</taxon>
        <taxon>Embryophyta</taxon>
        <taxon>Tracheophyta</taxon>
        <taxon>Spermatophyta</taxon>
        <taxon>Magnoliopsida</taxon>
        <taxon>eudicotyledons</taxon>
        <taxon>Gunneridae</taxon>
        <taxon>Pentapetalae</taxon>
        <taxon>rosids</taxon>
        <taxon>fabids</taxon>
        <taxon>Fabales</taxon>
        <taxon>Fabaceae</taxon>
        <taxon>Papilionoideae</taxon>
        <taxon>50 kb inversion clade</taxon>
        <taxon>NPAAA clade</taxon>
        <taxon>indigoferoid/millettioid clade</taxon>
        <taxon>Phaseoleae</taxon>
        <taxon>Vigna</taxon>
    </lineage>
</organism>
<gene>
    <name evidence="1" type="ORF">LR48_Vigan03g125100</name>
</gene>
<dbReference type="AlphaFoldDB" id="A0A0L9U622"/>
<evidence type="ECO:0000313" key="1">
    <source>
        <dbReference type="EMBL" id="KOM37869.1"/>
    </source>
</evidence>
<protein>
    <submittedName>
        <fullName evidence="1">Uncharacterized protein</fullName>
    </submittedName>
</protein>
<dbReference type="EMBL" id="CM003373">
    <property type="protein sequence ID" value="KOM37869.1"/>
    <property type="molecule type" value="Genomic_DNA"/>
</dbReference>
<name>A0A0L9U622_PHAAN</name>
<dbReference type="Proteomes" id="UP000053144">
    <property type="component" value="Chromosome 3"/>
</dbReference>
<evidence type="ECO:0000313" key="2">
    <source>
        <dbReference type="Proteomes" id="UP000053144"/>
    </source>
</evidence>
<accession>A0A0L9U622</accession>
<proteinExistence type="predicted"/>
<reference evidence="2" key="1">
    <citation type="journal article" date="2015" name="Proc. Natl. Acad. Sci. U.S.A.">
        <title>Genome sequencing of adzuki bean (Vigna angularis) provides insight into high starch and low fat accumulation and domestication.</title>
        <authorList>
            <person name="Yang K."/>
            <person name="Tian Z."/>
            <person name="Chen C."/>
            <person name="Luo L."/>
            <person name="Zhao B."/>
            <person name="Wang Z."/>
            <person name="Yu L."/>
            <person name="Li Y."/>
            <person name="Sun Y."/>
            <person name="Li W."/>
            <person name="Chen Y."/>
            <person name="Li Y."/>
            <person name="Zhang Y."/>
            <person name="Ai D."/>
            <person name="Zhao J."/>
            <person name="Shang C."/>
            <person name="Ma Y."/>
            <person name="Wu B."/>
            <person name="Wang M."/>
            <person name="Gao L."/>
            <person name="Sun D."/>
            <person name="Zhang P."/>
            <person name="Guo F."/>
            <person name="Wang W."/>
            <person name="Li Y."/>
            <person name="Wang J."/>
            <person name="Varshney R.K."/>
            <person name="Wang J."/>
            <person name="Ling H.Q."/>
            <person name="Wan P."/>
        </authorList>
    </citation>
    <scope>NUCLEOTIDE SEQUENCE</scope>
    <source>
        <strain evidence="2">cv. Jingnong 6</strain>
    </source>
</reference>
<sequence>MFSPPAQQDSSPESSPKRVRSLVDMYETCNMAMIEPNCYEEASKHELWSRKWRKKIKLKICYQDKDLNYYAQCLELPNLH</sequence>
<dbReference type="Gramene" id="KOM37869">
    <property type="protein sequence ID" value="KOM37869"/>
    <property type="gene ID" value="LR48_Vigan03g125100"/>
</dbReference>